<dbReference type="SUPFAM" id="SSF103473">
    <property type="entry name" value="MFS general substrate transporter"/>
    <property type="match status" value="1"/>
</dbReference>
<sequence>MSPHSESATAAPAVGDVAATDSSNRSIWSGRITILIAIILSAFVLRIAVTSTTPLLDVMGRDLGFGATITGIFGMLPTAAFAIFGILAPAMARRIGLERLAMIAMLMSGAGLLARGLVGSTGGVIIFNLLALGGMGIGNVVVPPLVKRYFPDRVGAMSTAYITALQFGTILPALIAVPLANATSWQFSLAAWCVAGFAAVVPWIGVQLIERRANARIAKQRRGSIVESVDEAPELAHAPAGGAVWKTALGWGMAAMFGMTSLVTYSMFTWIPKILGEAGASAGFGGTMVALFSALGLCAALGLPSVVVRMRNPFPIVLGCVLAYAIGFTGLLIAPMGLPVLWVALIGLGPSTFPMSLTMINLRTRTPAGSAALSGFTQGVGYAAACVGPLLLGVLRDATGGWGLPFALLGVAIAVMAVGAWFACRPTYLEDVWR</sequence>
<feature type="transmembrane region" description="Helical" evidence="5">
    <location>
        <begin position="340"/>
        <end position="360"/>
    </location>
</feature>
<dbReference type="AlphaFoldDB" id="A0A2T0YZA7"/>
<evidence type="ECO:0000256" key="3">
    <source>
        <dbReference type="ARBA" id="ARBA00022989"/>
    </source>
</evidence>
<dbReference type="GO" id="GO:0005886">
    <property type="term" value="C:plasma membrane"/>
    <property type="evidence" value="ECO:0007669"/>
    <property type="project" value="UniProtKB-SubCell"/>
</dbReference>
<dbReference type="PROSITE" id="PS50850">
    <property type="entry name" value="MFS"/>
    <property type="match status" value="1"/>
</dbReference>
<dbReference type="GO" id="GO:0022857">
    <property type="term" value="F:transmembrane transporter activity"/>
    <property type="evidence" value="ECO:0007669"/>
    <property type="project" value="InterPro"/>
</dbReference>
<dbReference type="InterPro" id="IPR011701">
    <property type="entry name" value="MFS"/>
</dbReference>
<evidence type="ECO:0000259" key="6">
    <source>
        <dbReference type="PROSITE" id="PS50850"/>
    </source>
</evidence>
<evidence type="ECO:0000256" key="2">
    <source>
        <dbReference type="ARBA" id="ARBA00022692"/>
    </source>
</evidence>
<dbReference type="Gene3D" id="1.20.1250.20">
    <property type="entry name" value="MFS general substrate transporter like domains"/>
    <property type="match status" value="1"/>
</dbReference>
<dbReference type="EMBL" id="PVUE01000035">
    <property type="protein sequence ID" value="PRZ29224.1"/>
    <property type="molecule type" value="Genomic_DNA"/>
</dbReference>
<evidence type="ECO:0000256" key="1">
    <source>
        <dbReference type="ARBA" id="ARBA00004651"/>
    </source>
</evidence>
<organism evidence="7 8">
    <name type="scientific">Antricoccus suffuscus</name>
    <dbReference type="NCBI Taxonomy" id="1629062"/>
    <lineage>
        <taxon>Bacteria</taxon>
        <taxon>Bacillati</taxon>
        <taxon>Actinomycetota</taxon>
        <taxon>Actinomycetes</taxon>
        <taxon>Geodermatophilales</taxon>
        <taxon>Antricoccaceae</taxon>
        <taxon>Antricoccus</taxon>
    </lineage>
</organism>
<keyword evidence="8" id="KW-1185">Reference proteome</keyword>
<feature type="transmembrane region" description="Helical" evidence="5">
    <location>
        <begin position="404"/>
        <end position="424"/>
    </location>
</feature>
<dbReference type="InterPro" id="IPR036259">
    <property type="entry name" value="MFS_trans_sf"/>
</dbReference>
<dbReference type="PANTHER" id="PTHR23523:SF2">
    <property type="entry name" value="2-NITROIMIDAZOLE TRANSPORTER"/>
    <property type="match status" value="1"/>
</dbReference>
<evidence type="ECO:0000313" key="8">
    <source>
        <dbReference type="Proteomes" id="UP000237752"/>
    </source>
</evidence>
<feature type="domain" description="Major facilitator superfamily (MFS) profile" evidence="6">
    <location>
        <begin position="34"/>
        <end position="428"/>
    </location>
</feature>
<evidence type="ECO:0000256" key="4">
    <source>
        <dbReference type="ARBA" id="ARBA00023136"/>
    </source>
</evidence>
<comment type="subcellular location">
    <subcellularLocation>
        <location evidence="1">Cell membrane</location>
        <topology evidence="1">Multi-pass membrane protein</topology>
    </subcellularLocation>
</comment>
<dbReference type="InterPro" id="IPR052524">
    <property type="entry name" value="MFS_Cyanate_Porter"/>
</dbReference>
<feature type="transmembrane region" description="Helical" evidence="5">
    <location>
        <begin position="314"/>
        <end position="334"/>
    </location>
</feature>
<feature type="transmembrane region" description="Helical" evidence="5">
    <location>
        <begin position="100"/>
        <end position="118"/>
    </location>
</feature>
<dbReference type="InterPro" id="IPR020846">
    <property type="entry name" value="MFS_dom"/>
</dbReference>
<accession>A0A2T0YZA7</accession>
<feature type="transmembrane region" description="Helical" evidence="5">
    <location>
        <begin position="248"/>
        <end position="268"/>
    </location>
</feature>
<feature type="transmembrane region" description="Helical" evidence="5">
    <location>
        <begin position="32"/>
        <end position="51"/>
    </location>
</feature>
<reference evidence="7 8" key="1">
    <citation type="submission" date="2018-03" db="EMBL/GenBank/DDBJ databases">
        <title>Genomic Encyclopedia of Archaeal and Bacterial Type Strains, Phase II (KMG-II): from individual species to whole genera.</title>
        <authorList>
            <person name="Goeker M."/>
        </authorList>
    </citation>
    <scope>NUCLEOTIDE SEQUENCE [LARGE SCALE GENOMIC DNA]</scope>
    <source>
        <strain evidence="7 8">DSM 100065</strain>
    </source>
</reference>
<gene>
    <name evidence="7" type="ORF">CLV47_13518</name>
</gene>
<feature type="transmembrane region" description="Helical" evidence="5">
    <location>
        <begin position="124"/>
        <end position="146"/>
    </location>
</feature>
<feature type="transmembrane region" description="Helical" evidence="5">
    <location>
        <begin position="189"/>
        <end position="209"/>
    </location>
</feature>
<feature type="transmembrane region" description="Helical" evidence="5">
    <location>
        <begin position="372"/>
        <end position="392"/>
    </location>
</feature>
<protein>
    <submittedName>
        <fullName evidence="7">CP family cyanate transporter-like MFS transporter</fullName>
    </submittedName>
</protein>
<keyword evidence="2 5" id="KW-0812">Transmembrane</keyword>
<evidence type="ECO:0000313" key="7">
    <source>
        <dbReference type="EMBL" id="PRZ29224.1"/>
    </source>
</evidence>
<comment type="caution">
    <text evidence="7">The sequence shown here is derived from an EMBL/GenBank/DDBJ whole genome shotgun (WGS) entry which is preliminary data.</text>
</comment>
<name>A0A2T0YZA7_9ACTN</name>
<dbReference type="PANTHER" id="PTHR23523">
    <property type="match status" value="1"/>
</dbReference>
<feature type="transmembrane region" description="Helical" evidence="5">
    <location>
        <begin position="63"/>
        <end position="88"/>
    </location>
</feature>
<dbReference type="Pfam" id="PF07690">
    <property type="entry name" value="MFS_1"/>
    <property type="match status" value="1"/>
</dbReference>
<feature type="transmembrane region" description="Helical" evidence="5">
    <location>
        <begin position="158"/>
        <end position="177"/>
    </location>
</feature>
<evidence type="ECO:0000256" key="5">
    <source>
        <dbReference type="SAM" id="Phobius"/>
    </source>
</evidence>
<keyword evidence="3 5" id="KW-1133">Transmembrane helix</keyword>
<dbReference type="Proteomes" id="UP000237752">
    <property type="component" value="Unassembled WGS sequence"/>
</dbReference>
<proteinExistence type="predicted"/>
<feature type="transmembrane region" description="Helical" evidence="5">
    <location>
        <begin position="280"/>
        <end position="302"/>
    </location>
</feature>
<keyword evidence="4 5" id="KW-0472">Membrane</keyword>